<dbReference type="RefSeq" id="WP_198474937.1">
    <property type="nucleotide sequence ID" value="NZ_JADGMQ010000002.1"/>
</dbReference>
<protein>
    <recommendedName>
        <fullName evidence="4">Minor tail protein</fullName>
    </recommendedName>
</protein>
<evidence type="ECO:0000256" key="1">
    <source>
        <dbReference type="SAM" id="MobiDB-lite"/>
    </source>
</evidence>
<feature type="compositionally biased region" description="Low complexity" evidence="1">
    <location>
        <begin position="480"/>
        <end position="489"/>
    </location>
</feature>
<proteinExistence type="predicted"/>
<sequence length="787" mass="85947">MARLPLDQGIPRFKANEERIDLMTNGDENATWRTADGTDVPSVRKMFKDINTAGEGWLALAGEEADRAETAAIAAALYDGPWVHDVDSLKANTSMTLTPGQAGTVTRGQIVRTRKEGYAYLIPLAGNGHRQTAGGVPLEYMPNSVAYAAALWPDASSQTDCTYVITILEASGASTVDLGGVDLPVRLFWEAADGLDLRKNYINGRIISGGVKRVVNFADGAAQAPAVLATFASPATWKKMGVRRNSANSYEIFRPLGGNIWQRYEVGRSGAGIPQNWREDWLTRFLGYQTVDDVGFTMDGTWTSVNSASASLHVNGRSRQAGWTPASPPSPMPYIEFEWDGDGDLYLLYTGRTSGTYAEVTINGSADLVSLPINAAGKAWFDSYTPVDNQYKQAVKIASSLARGTYTVRVTPMNERNPAASGATYNFQVNCLAFDGPSFGPWDRRASAKTWASGEAVYLNQERQYNGRWYRATEDGTTGGTPPTHTSGSVSDGGVTWAYRTADPTASSYGQVRQRLQGPGSQVEYAYNILPEGATTREDVGGAAHGNEVQTAEQWYVDGAPVTMSDGQWLTGEKIEIREAIDAVHSEINSGNTPIVSTVLRRSFDVKTGVTIWHDHTFLHDASVGWFYSGMRPFVHYNNASGAYKNAVDRWDVPGYGPVNATDWYYNPADPPYYHNAVVQTKDLLAVASGYALLPDGTSASPSRGSTLIRFKSWMATTPESVEDYKHSRTHFSIEVNTSDRDPLSDPNQSMIMKGRFMRYDGIRPVEKKAGDHITNRVIYGLIIEAA</sequence>
<keyword evidence="3" id="KW-1185">Reference proteome</keyword>
<name>A0ABS0SC08_9HYPH</name>
<dbReference type="Proteomes" id="UP000601789">
    <property type="component" value="Unassembled WGS sequence"/>
</dbReference>
<evidence type="ECO:0008006" key="4">
    <source>
        <dbReference type="Google" id="ProtNLM"/>
    </source>
</evidence>
<gene>
    <name evidence="2" type="ORF">IOD40_05030</name>
</gene>
<accession>A0ABS0SC08</accession>
<comment type="caution">
    <text evidence="2">The sequence shown here is derived from an EMBL/GenBank/DDBJ whole genome shotgun (WGS) entry which is preliminary data.</text>
</comment>
<evidence type="ECO:0000313" key="2">
    <source>
        <dbReference type="EMBL" id="MBI1620027.1"/>
    </source>
</evidence>
<feature type="region of interest" description="Disordered" evidence="1">
    <location>
        <begin position="472"/>
        <end position="493"/>
    </location>
</feature>
<evidence type="ECO:0000313" key="3">
    <source>
        <dbReference type="Proteomes" id="UP000601789"/>
    </source>
</evidence>
<reference evidence="2 3" key="1">
    <citation type="submission" date="2020-10" db="EMBL/GenBank/DDBJ databases">
        <title>Aquamicrobium zhengzhouensis sp. nov., a exopolysaccharide producing bacterium isolated from farmland soil.</title>
        <authorList>
            <person name="Wang X."/>
        </authorList>
    </citation>
    <scope>NUCLEOTIDE SEQUENCE [LARGE SCALE GENOMIC DNA]</scope>
    <source>
        <strain evidence="3">cd-1</strain>
    </source>
</reference>
<organism evidence="2 3">
    <name type="scientific">Aquamicrobium zhengzhouense</name>
    <dbReference type="NCBI Taxonomy" id="2781738"/>
    <lineage>
        <taxon>Bacteria</taxon>
        <taxon>Pseudomonadati</taxon>
        <taxon>Pseudomonadota</taxon>
        <taxon>Alphaproteobacteria</taxon>
        <taxon>Hyphomicrobiales</taxon>
        <taxon>Phyllobacteriaceae</taxon>
        <taxon>Aquamicrobium</taxon>
    </lineage>
</organism>
<dbReference type="EMBL" id="JADGMQ010000002">
    <property type="protein sequence ID" value="MBI1620027.1"/>
    <property type="molecule type" value="Genomic_DNA"/>
</dbReference>